<dbReference type="InterPro" id="IPR004797">
    <property type="entry name" value="Competence_ComEC/Rec2"/>
</dbReference>
<evidence type="ECO:0000259" key="7">
    <source>
        <dbReference type="SMART" id="SM00849"/>
    </source>
</evidence>
<proteinExistence type="predicted"/>
<dbReference type="InterPro" id="IPR036866">
    <property type="entry name" value="RibonucZ/Hydroxyglut_hydro"/>
</dbReference>
<dbReference type="Pfam" id="PF00753">
    <property type="entry name" value="Lactamase_B"/>
    <property type="match status" value="1"/>
</dbReference>
<evidence type="ECO:0000313" key="9">
    <source>
        <dbReference type="Proteomes" id="UP000178379"/>
    </source>
</evidence>
<keyword evidence="3 6" id="KW-0812">Transmembrane</keyword>
<evidence type="ECO:0000256" key="4">
    <source>
        <dbReference type="ARBA" id="ARBA00022989"/>
    </source>
</evidence>
<protein>
    <submittedName>
        <fullName evidence="8">DNA internalization-related competence protein ComEC/Rec2</fullName>
    </submittedName>
</protein>
<dbReference type="InterPro" id="IPR052159">
    <property type="entry name" value="Competence_DNA_uptake"/>
</dbReference>
<dbReference type="EMBL" id="MFSQ01000067">
    <property type="protein sequence ID" value="OGI40096.1"/>
    <property type="molecule type" value="Genomic_DNA"/>
</dbReference>
<dbReference type="NCBIfam" id="TIGR00360">
    <property type="entry name" value="ComEC_N-term"/>
    <property type="match status" value="1"/>
</dbReference>
<reference evidence="8 9" key="1">
    <citation type="journal article" date="2016" name="Nat. Commun.">
        <title>Thousands of microbial genomes shed light on interconnected biogeochemical processes in an aquifer system.</title>
        <authorList>
            <person name="Anantharaman K."/>
            <person name="Brown C.T."/>
            <person name="Hug L.A."/>
            <person name="Sharon I."/>
            <person name="Castelle C.J."/>
            <person name="Probst A.J."/>
            <person name="Thomas B.C."/>
            <person name="Singh A."/>
            <person name="Wilkins M.J."/>
            <person name="Karaoz U."/>
            <person name="Brodie E.L."/>
            <person name="Williams K.H."/>
            <person name="Hubbard S.S."/>
            <person name="Banfield J.F."/>
        </authorList>
    </citation>
    <scope>NUCLEOTIDE SEQUENCE [LARGE SCALE GENOMIC DNA]</scope>
</reference>
<name>A0A1F6T4V1_9PROT</name>
<evidence type="ECO:0000256" key="5">
    <source>
        <dbReference type="ARBA" id="ARBA00023136"/>
    </source>
</evidence>
<feature type="transmembrane region" description="Helical" evidence="6">
    <location>
        <begin position="363"/>
        <end position="382"/>
    </location>
</feature>
<feature type="transmembrane region" description="Helical" evidence="6">
    <location>
        <begin position="269"/>
        <end position="289"/>
    </location>
</feature>
<dbReference type="STRING" id="1817756.A2140_01430"/>
<dbReference type="Pfam" id="PF13567">
    <property type="entry name" value="DUF4131"/>
    <property type="match status" value="1"/>
</dbReference>
<keyword evidence="5 6" id="KW-0472">Membrane</keyword>
<dbReference type="PANTHER" id="PTHR30619">
    <property type="entry name" value="DNA INTERNALIZATION/COMPETENCE PROTEIN COMEC/REC2"/>
    <property type="match status" value="1"/>
</dbReference>
<dbReference type="InterPro" id="IPR001279">
    <property type="entry name" value="Metallo-B-lactamas"/>
</dbReference>
<dbReference type="NCBIfam" id="TIGR00361">
    <property type="entry name" value="ComEC_Rec2"/>
    <property type="match status" value="1"/>
</dbReference>
<comment type="subcellular location">
    <subcellularLocation>
        <location evidence="1">Cell membrane</location>
        <topology evidence="1">Multi-pass membrane protein</topology>
    </subcellularLocation>
</comment>
<dbReference type="SMART" id="SM00849">
    <property type="entry name" value="Lactamase_B"/>
    <property type="match status" value="1"/>
</dbReference>
<dbReference type="AlphaFoldDB" id="A0A1F6T4V1"/>
<dbReference type="Gene3D" id="3.60.15.10">
    <property type="entry name" value="Ribonuclease Z/Hydroxyacylglutathione hydrolase-like"/>
    <property type="match status" value="1"/>
</dbReference>
<keyword evidence="2" id="KW-1003">Cell membrane</keyword>
<dbReference type="Pfam" id="PF03772">
    <property type="entry name" value="Competence"/>
    <property type="match status" value="1"/>
</dbReference>
<feature type="domain" description="Metallo-beta-lactamase" evidence="7">
    <location>
        <begin position="512"/>
        <end position="696"/>
    </location>
</feature>
<keyword evidence="4 6" id="KW-1133">Transmembrane helix</keyword>
<feature type="transmembrane region" description="Helical" evidence="6">
    <location>
        <begin position="310"/>
        <end position="327"/>
    </location>
</feature>
<evidence type="ECO:0000256" key="2">
    <source>
        <dbReference type="ARBA" id="ARBA00022475"/>
    </source>
</evidence>
<dbReference type="SUPFAM" id="SSF56281">
    <property type="entry name" value="Metallo-hydrolase/oxidoreductase"/>
    <property type="match status" value="1"/>
</dbReference>
<dbReference type="InterPro" id="IPR004477">
    <property type="entry name" value="ComEC_N"/>
</dbReference>
<evidence type="ECO:0000256" key="6">
    <source>
        <dbReference type="SAM" id="Phobius"/>
    </source>
</evidence>
<gene>
    <name evidence="8" type="ORF">A2140_01430</name>
</gene>
<accession>A0A1F6T4V1</accession>
<organism evidence="8 9">
    <name type="scientific">Candidatus Muproteobacteria bacterium RBG_16_62_13</name>
    <dbReference type="NCBI Taxonomy" id="1817756"/>
    <lineage>
        <taxon>Bacteria</taxon>
        <taxon>Pseudomonadati</taxon>
        <taxon>Pseudomonadota</taxon>
        <taxon>Candidatus Muproteobacteria</taxon>
    </lineage>
</organism>
<sequence>MRLAALAFLAGILLVQQLAELPSLHWGWLALPLLVMAWWRPSFLIPVFLVTGIVWASWRAGVLLADELPRPLEGTDLVIEGSIADLPQATDYGYRFPFDVHNRGDAKIPARILLSSRGSETVPRAGESWRLTVRLKRPHGFQNPGGFDYEAYLLRQGIRARGSVREWQQRLPDKSIRYAVDRVRERIGERIRMALPEHPQAGLVEALANGHARGISRTQWDVLRRTGTLHLVAISGLHISLVAAIAFFLGRWLWSLPGRTVLWLPAQQAGAIAGFVAAAGYAALAGFVVPTQRALIMAAVVFGALLWRRRFTSTQVLAAALLAVLIYDPLAVHAAGFWLSFAAVAIIFLVMHEDNPVWWKRWLSLQWAIAVGLLPVTLVLFQQVSLIGPVANTLAIPVFDLLSVPLVLAGIAFSSVGLDSLAALAWQAAASLLNLLWPVLEWLSAPSWGQWWQHQPPWWATGCAIAGVLLLLAPRGLPGRWVGAVWLLPALLVQPPGPAAGEVWVTMLDVGQGLAVIARSQQRTVVFDTGPRYSSSFDAGESVIVPYLRQTGVRRIDRLVVSHGDRDHAGGVESLLAAIPVDRVMSSVPGITGQERCVAGQRWNWDGVEFEILNPPAGAPGDHNNDSCVLMIRSRHGRILLPADIEKKAERRLVEGQGQRLRAEVMVAPHHGSRTSSSPSFLDAVHPRLVLLPVGYRNAYRHPYPAVVERYQALGARLLDSPGSGAIELRLTATGLETRRFRDTHRRYWFDH</sequence>
<dbReference type="GO" id="GO:0030420">
    <property type="term" value="P:establishment of competence for transformation"/>
    <property type="evidence" value="ECO:0007669"/>
    <property type="project" value="InterPro"/>
</dbReference>
<evidence type="ECO:0000256" key="3">
    <source>
        <dbReference type="ARBA" id="ARBA00022692"/>
    </source>
</evidence>
<dbReference type="InterPro" id="IPR025405">
    <property type="entry name" value="DUF4131"/>
</dbReference>
<evidence type="ECO:0000256" key="1">
    <source>
        <dbReference type="ARBA" id="ARBA00004651"/>
    </source>
</evidence>
<feature type="transmembrane region" description="Helical" evidence="6">
    <location>
        <begin position="43"/>
        <end position="65"/>
    </location>
</feature>
<dbReference type="InterPro" id="IPR035681">
    <property type="entry name" value="ComA-like_MBL"/>
</dbReference>
<dbReference type="GO" id="GO:0005886">
    <property type="term" value="C:plasma membrane"/>
    <property type="evidence" value="ECO:0007669"/>
    <property type="project" value="UniProtKB-SubCell"/>
</dbReference>
<dbReference type="Proteomes" id="UP000178379">
    <property type="component" value="Unassembled WGS sequence"/>
</dbReference>
<dbReference type="CDD" id="cd07731">
    <property type="entry name" value="ComA-like_MBL-fold"/>
    <property type="match status" value="1"/>
</dbReference>
<feature type="transmembrane region" description="Helical" evidence="6">
    <location>
        <begin position="227"/>
        <end position="249"/>
    </location>
</feature>
<evidence type="ECO:0000313" key="8">
    <source>
        <dbReference type="EMBL" id="OGI40096.1"/>
    </source>
</evidence>
<comment type="caution">
    <text evidence="8">The sequence shown here is derived from an EMBL/GenBank/DDBJ whole genome shotgun (WGS) entry which is preliminary data.</text>
</comment>
<dbReference type="PANTHER" id="PTHR30619:SF1">
    <property type="entry name" value="RECOMBINATION PROTEIN 2"/>
    <property type="match status" value="1"/>
</dbReference>
<feature type="transmembrane region" description="Helical" evidence="6">
    <location>
        <begin position="394"/>
        <end position="413"/>
    </location>
</feature>